<evidence type="ECO:0000313" key="2">
    <source>
        <dbReference type="EMBL" id="KAF7113377.1"/>
    </source>
</evidence>
<feature type="region of interest" description="Disordered" evidence="1">
    <location>
        <begin position="1"/>
        <end position="52"/>
    </location>
</feature>
<dbReference type="Proteomes" id="UP000626092">
    <property type="component" value="Unassembled WGS sequence"/>
</dbReference>
<name>A0A834FV78_RHOSS</name>
<comment type="caution">
    <text evidence="2">The sequence shown here is derived from an EMBL/GenBank/DDBJ whole genome shotgun (WGS) entry which is preliminary data.</text>
</comment>
<evidence type="ECO:0000256" key="1">
    <source>
        <dbReference type="SAM" id="MobiDB-lite"/>
    </source>
</evidence>
<dbReference type="EMBL" id="WJXA01000295">
    <property type="protein sequence ID" value="KAF7113377.1"/>
    <property type="molecule type" value="Genomic_DNA"/>
</dbReference>
<proteinExistence type="predicted"/>
<reference evidence="2" key="1">
    <citation type="submission" date="2019-11" db="EMBL/GenBank/DDBJ databases">
        <authorList>
            <person name="Liu Y."/>
            <person name="Hou J."/>
            <person name="Li T.-Q."/>
            <person name="Guan C.-H."/>
            <person name="Wu X."/>
            <person name="Wu H.-Z."/>
            <person name="Ling F."/>
            <person name="Zhang R."/>
            <person name="Shi X.-G."/>
            <person name="Ren J.-P."/>
            <person name="Chen E.-F."/>
            <person name="Sun J.-M."/>
        </authorList>
    </citation>
    <scope>NUCLEOTIDE SEQUENCE</scope>
    <source>
        <strain evidence="2">Adult_tree_wgs_1</strain>
        <tissue evidence="2">Leaves</tissue>
    </source>
</reference>
<gene>
    <name evidence="2" type="ORF">RHSIM_RhsimUnG0132300</name>
</gene>
<sequence length="103" mass="11392">MGGELADFGGFGTKDVPPGPPLDGTPPFGETLGGQQRSPRCHEEGNGKIEGNYPQDYLLRLQIWWRKEADTVSYDGAARQTDNESLNQRLNALPPPERTERPQ</sequence>
<organism evidence="2 3">
    <name type="scientific">Rhododendron simsii</name>
    <name type="common">Sims's rhododendron</name>
    <dbReference type="NCBI Taxonomy" id="118357"/>
    <lineage>
        <taxon>Eukaryota</taxon>
        <taxon>Viridiplantae</taxon>
        <taxon>Streptophyta</taxon>
        <taxon>Embryophyta</taxon>
        <taxon>Tracheophyta</taxon>
        <taxon>Spermatophyta</taxon>
        <taxon>Magnoliopsida</taxon>
        <taxon>eudicotyledons</taxon>
        <taxon>Gunneridae</taxon>
        <taxon>Pentapetalae</taxon>
        <taxon>asterids</taxon>
        <taxon>Ericales</taxon>
        <taxon>Ericaceae</taxon>
        <taxon>Ericoideae</taxon>
        <taxon>Rhodoreae</taxon>
        <taxon>Rhododendron</taxon>
    </lineage>
</organism>
<feature type="region of interest" description="Disordered" evidence="1">
    <location>
        <begin position="76"/>
        <end position="103"/>
    </location>
</feature>
<evidence type="ECO:0000313" key="3">
    <source>
        <dbReference type="Proteomes" id="UP000626092"/>
    </source>
</evidence>
<accession>A0A834FV78</accession>
<protein>
    <submittedName>
        <fullName evidence="2">Uncharacterized protein</fullName>
    </submittedName>
</protein>
<keyword evidence="3" id="KW-1185">Reference proteome</keyword>
<dbReference type="AlphaFoldDB" id="A0A834FV78"/>